<dbReference type="Proteomes" id="UP001055286">
    <property type="component" value="Unassembled WGS sequence"/>
</dbReference>
<feature type="region of interest" description="Disordered" evidence="1">
    <location>
        <begin position="143"/>
        <end position="162"/>
    </location>
</feature>
<name>A0AA37HHA5_9HYPH</name>
<organism evidence="2 3">
    <name type="scientific">Methylobacterium frigidaeris</name>
    <dbReference type="NCBI Taxonomy" id="2038277"/>
    <lineage>
        <taxon>Bacteria</taxon>
        <taxon>Pseudomonadati</taxon>
        <taxon>Pseudomonadota</taxon>
        <taxon>Alphaproteobacteria</taxon>
        <taxon>Hyphomicrobiales</taxon>
        <taxon>Methylobacteriaceae</taxon>
        <taxon>Methylobacterium</taxon>
    </lineage>
</organism>
<keyword evidence="3" id="KW-1185">Reference proteome</keyword>
<reference evidence="2" key="2">
    <citation type="submission" date="2021-08" db="EMBL/GenBank/DDBJ databases">
        <authorList>
            <person name="Tani A."/>
            <person name="Ola A."/>
            <person name="Ogura Y."/>
            <person name="Katsura K."/>
            <person name="Hayashi T."/>
        </authorList>
    </citation>
    <scope>NUCLEOTIDE SEQUENCE</scope>
    <source>
        <strain evidence="2">JCM 32048</strain>
    </source>
</reference>
<proteinExistence type="predicted"/>
<evidence type="ECO:0000313" key="3">
    <source>
        <dbReference type="Proteomes" id="UP001055286"/>
    </source>
</evidence>
<protein>
    <submittedName>
        <fullName evidence="2">Uncharacterized protein</fullName>
    </submittedName>
</protein>
<sequence>MKIGNIQVLTRNGERLIQAIAQGSWAQLTPSEFRSYKKSLSDWNEGDVVLPSSPYHHALEMIEAGETSAAAVATALSGDGANGAAGNVWHLFDVAQATRQAERTLQAGDVIPVPRGTKIASDEPTANRDAVYDYTRDPRLQEPLAVAEEDDRSEPEGTPIGAAIRWGVDDPEADRIEPDDVLQDEDTGSISVTADGLAHVAGIGFRTARQWLKRSGLQGPIYDLADIERWLIAQQAAVAKLSRLPKGEVRDALLSIRGWRKALAASRATRKAVNCLAEAQARYGLMKAIAQARDALAEDELDALLAQALRGRAA</sequence>
<reference evidence="2" key="1">
    <citation type="journal article" date="2016" name="Front. Microbiol.">
        <title>Genome Sequence of the Piezophilic, Mesophilic Sulfate-Reducing Bacterium Desulfovibrio indicus J2T.</title>
        <authorList>
            <person name="Cao J."/>
            <person name="Maignien L."/>
            <person name="Shao Z."/>
            <person name="Alain K."/>
            <person name="Jebbar M."/>
        </authorList>
    </citation>
    <scope>NUCLEOTIDE SEQUENCE</scope>
    <source>
        <strain evidence="2">JCM 32048</strain>
    </source>
</reference>
<dbReference type="EMBL" id="BPQJ01000047">
    <property type="protein sequence ID" value="GJD65773.1"/>
    <property type="molecule type" value="Genomic_DNA"/>
</dbReference>
<accession>A0AA37HHA5</accession>
<evidence type="ECO:0000256" key="1">
    <source>
        <dbReference type="SAM" id="MobiDB-lite"/>
    </source>
</evidence>
<comment type="caution">
    <text evidence="2">The sequence shown here is derived from an EMBL/GenBank/DDBJ whole genome shotgun (WGS) entry which is preliminary data.</text>
</comment>
<dbReference type="AlphaFoldDB" id="A0AA37HHA5"/>
<gene>
    <name evidence="2" type="ORF">MPEAHAMD_5968</name>
</gene>
<evidence type="ECO:0000313" key="2">
    <source>
        <dbReference type="EMBL" id="GJD65773.1"/>
    </source>
</evidence>